<dbReference type="PANTHER" id="PTHR40468:SF1">
    <property type="entry name" value="TOPOISOMERASE I DAMAGE AFFECTED PROTEIN 11"/>
    <property type="match status" value="1"/>
</dbReference>
<feature type="compositionally biased region" description="Low complexity" evidence="9">
    <location>
        <begin position="322"/>
        <end position="331"/>
    </location>
</feature>
<evidence type="ECO:0000256" key="7">
    <source>
        <dbReference type="ARBA" id="ARBA00023163"/>
    </source>
</evidence>
<evidence type="ECO:0000256" key="4">
    <source>
        <dbReference type="ARBA" id="ARBA00022490"/>
    </source>
</evidence>
<feature type="region of interest" description="Disordered" evidence="9">
    <location>
        <begin position="220"/>
        <end position="241"/>
    </location>
</feature>
<evidence type="ECO:0000313" key="11">
    <source>
        <dbReference type="Proteomes" id="UP000199069"/>
    </source>
</evidence>
<gene>
    <name evidence="10" type="primary">FGENESH: predicted gene_3.153</name>
    <name evidence="10" type="ORF">BN2166_0017020</name>
</gene>
<sequence length="619" mass="63670">MPSKPSFVRQPDSPFQTGSASASPFAGVQHASMGQADRTAFGTAGAHSPMPLSGTNTPAPLSAGSTGSGMAAHQGMGTPGVGLSPVDPFAHLVGGNSFAAGSNAVGMQGNGMFDGMGGARLDKGKGVARETSLEGEEDEEERQKKVERVLKRAEASRLARNFRNRLALASFKTQRGWQDVKLDIIEPHMQQESLRRKQQMQNTPIDPSLQHQIAQGVGSYGQPQAYAPAYSPPPIQHPPHGHRHVLEYQQHMSGGMEAVLGANAGAGPSSHPNKRPRLDGVAGGGRRSGDLYSGDAVYAPQPQPTYSFSPYATDNVYQPKPSLSASQSSTSTPRGQHAQEGRASSSRRRAGHVEAKSASPAVSASPRTRTRTSSRRGSPAKQPLSSNDPTFSSFVDAATALTGMARAPSDPSAGSGSDEGGSQPHANGSVDPFSGHAQHPPPRPSTPERQVVKLPGAPGVNGSGDGAAEGAAELMLYLAASPSPVQSRKTVPSTTMGDGMKGRRLFSGGDGGASAVFGGDLNSLSTASSSGALEDPFSTPAEPSKSASAASLGLGAPGTPGRQRQPSLNGGWESFINASPSPKRSRRSAAAANKYISHGAEEDSPPHGTIGGGEAQAAW</sequence>
<dbReference type="Pfam" id="PF08528">
    <property type="entry name" value="Whi5"/>
    <property type="match status" value="1"/>
</dbReference>
<dbReference type="STRING" id="5286.A0A0K3CF75"/>
<dbReference type="PANTHER" id="PTHR40468">
    <property type="entry name" value="YALI0A15257P"/>
    <property type="match status" value="1"/>
</dbReference>
<evidence type="ECO:0000256" key="3">
    <source>
        <dbReference type="ARBA" id="ARBA00006922"/>
    </source>
</evidence>
<keyword evidence="6" id="KW-0805">Transcription regulation</keyword>
<keyword evidence="8" id="KW-0539">Nucleus</keyword>
<feature type="region of interest" description="Disordered" evidence="9">
    <location>
        <begin position="260"/>
        <end position="392"/>
    </location>
</feature>
<keyword evidence="5" id="KW-0678">Repressor</keyword>
<keyword evidence="11" id="KW-1185">Reference proteome</keyword>
<evidence type="ECO:0000256" key="6">
    <source>
        <dbReference type="ARBA" id="ARBA00023015"/>
    </source>
</evidence>
<dbReference type="Proteomes" id="UP000199069">
    <property type="component" value="Unassembled WGS sequence"/>
</dbReference>
<dbReference type="OMA" id="SMAYPAN"/>
<feature type="compositionally biased region" description="Polar residues" evidence="9">
    <location>
        <begin position="383"/>
        <end position="392"/>
    </location>
</feature>
<keyword evidence="7" id="KW-0804">Transcription</keyword>
<feature type="compositionally biased region" description="Polar residues" evidence="9">
    <location>
        <begin position="304"/>
        <end position="316"/>
    </location>
</feature>
<feature type="region of interest" description="Disordered" evidence="9">
    <location>
        <begin position="1"/>
        <end position="79"/>
    </location>
</feature>
<keyword evidence="4" id="KW-0963">Cytoplasm</keyword>
<feature type="compositionally biased region" description="Low complexity" evidence="9">
    <location>
        <begin position="356"/>
        <end position="367"/>
    </location>
</feature>
<evidence type="ECO:0000256" key="2">
    <source>
        <dbReference type="ARBA" id="ARBA00004496"/>
    </source>
</evidence>
<evidence type="ECO:0000256" key="1">
    <source>
        <dbReference type="ARBA" id="ARBA00004123"/>
    </source>
</evidence>
<protein>
    <submittedName>
        <fullName evidence="10">FGENESH: predicted gene_3.153 protein</fullName>
    </submittedName>
</protein>
<dbReference type="EMBL" id="CWKI01000003">
    <property type="protein sequence ID" value="CTR05841.1"/>
    <property type="molecule type" value="Genomic_DNA"/>
</dbReference>
<feature type="compositionally biased region" description="Low complexity" evidence="9">
    <location>
        <begin position="220"/>
        <end position="229"/>
    </location>
</feature>
<dbReference type="AlphaFoldDB" id="A0A0K3CF75"/>
<feature type="compositionally biased region" description="Polar residues" evidence="9">
    <location>
        <begin position="13"/>
        <end position="22"/>
    </location>
</feature>
<proteinExistence type="inferred from homology"/>
<comment type="subcellular location">
    <subcellularLocation>
        <location evidence="2">Cytoplasm</location>
    </subcellularLocation>
    <subcellularLocation>
        <location evidence="1">Nucleus</location>
    </subcellularLocation>
</comment>
<evidence type="ECO:0000256" key="9">
    <source>
        <dbReference type="SAM" id="MobiDB-lite"/>
    </source>
</evidence>
<feature type="compositionally biased region" description="Polar residues" evidence="9">
    <location>
        <begin position="483"/>
        <end position="496"/>
    </location>
</feature>
<feature type="compositionally biased region" description="Polar residues" evidence="9">
    <location>
        <begin position="522"/>
        <end position="531"/>
    </location>
</feature>
<comment type="similarity">
    <text evidence="3">Belongs to the WHI5/NRM1 family.</text>
</comment>
<accession>A0A0K3CF75</accession>
<evidence type="ECO:0000256" key="5">
    <source>
        <dbReference type="ARBA" id="ARBA00022491"/>
    </source>
</evidence>
<reference evidence="10 11" key="1">
    <citation type="submission" date="2015-07" db="EMBL/GenBank/DDBJ databases">
        <authorList>
            <person name="Cajimat M.N.B."/>
            <person name="Milazzo M.L."/>
            <person name="Fulhorst C.F."/>
        </authorList>
    </citation>
    <scope>NUCLEOTIDE SEQUENCE [LARGE SCALE GENOMIC DNA]</scope>
    <source>
        <strain evidence="10">Single colony</strain>
    </source>
</reference>
<feature type="compositionally biased region" description="Gly residues" evidence="9">
    <location>
        <begin position="609"/>
        <end position="619"/>
    </location>
</feature>
<dbReference type="GO" id="GO:0005737">
    <property type="term" value="C:cytoplasm"/>
    <property type="evidence" value="ECO:0007669"/>
    <property type="project" value="UniProtKB-SubCell"/>
</dbReference>
<feature type="compositionally biased region" description="Low complexity" evidence="9">
    <location>
        <begin position="577"/>
        <end position="594"/>
    </location>
</feature>
<evidence type="ECO:0000256" key="8">
    <source>
        <dbReference type="ARBA" id="ARBA00023242"/>
    </source>
</evidence>
<dbReference type="GO" id="GO:0005634">
    <property type="term" value="C:nucleus"/>
    <property type="evidence" value="ECO:0007669"/>
    <property type="project" value="UniProtKB-SubCell"/>
</dbReference>
<name>A0A0K3CF75_RHOTO</name>
<feature type="region of interest" description="Disordered" evidence="9">
    <location>
        <begin position="480"/>
        <end position="619"/>
    </location>
</feature>
<evidence type="ECO:0000313" key="10">
    <source>
        <dbReference type="EMBL" id="CTR05841.1"/>
    </source>
</evidence>
<feature type="compositionally biased region" description="Low complexity" evidence="9">
    <location>
        <begin position="538"/>
        <end position="561"/>
    </location>
</feature>
<feature type="region of interest" description="Disordered" evidence="9">
    <location>
        <begin position="404"/>
        <end position="467"/>
    </location>
</feature>
<organism evidence="10 11">
    <name type="scientific">Rhodotorula toruloides</name>
    <name type="common">Yeast</name>
    <name type="synonym">Rhodosporidium toruloides</name>
    <dbReference type="NCBI Taxonomy" id="5286"/>
    <lineage>
        <taxon>Eukaryota</taxon>
        <taxon>Fungi</taxon>
        <taxon>Dikarya</taxon>
        <taxon>Basidiomycota</taxon>
        <taxon>Pucciniomycotina</taxon>
        <taxon>Microbotryomycetes</taxon>
        <taxon>Sporidiobolales</taxon>
        <taxon>Sporidiobolaceae</taxon>
        <taxon>Rhodotorula</taxon>
    </lineage>
</organism>
<feature type="compositionally biased region" description="Polar residues" evidence="9">
    <location>
        <begin position="53"/>
        <end position="65"/>
    </location>
</feature>
<dbReference type="InterPro" id="IPR013734">
    <property type="entry name" value="TF_Nrm1/Whi5"/>
</dbReference>